<feature type="compositionally biased region" description="Low complexity" evidence="2">
    <location>
        <begin position="155"/>
        <end position="166"/>
    </location>
</feature>
<gene>
    <name evidence="4" type="ORF">MIND_00790500</name>
</gene>
<dbReference type="AlphaFoldDB" id="A0A8H6SNR6"/>
<dbReference type="InterPro" id="IPR000253">
    <property type="entry name" value="FHA_dom"/>
</dbReference>
<dbReference type="EMBL" id="JACAZF010000006">
    <property type="protein sequence ID" value="KAF7302235.1"/>
    <property type="molecule type" value="Genomic_DNA"/>
</dbReference>
<feature type="region of interest" description="Disordered" evidence="2">
    <location>
        <begin position="652"/>
        <end position="673"/>
    </location>
</feature>
<dbReference type="PROSITE" id="PS50006">
    <property type="entry name" value="FHA_DOMAIN"/>
    <property type="match status" value="1"/>
</dbReference>
<evidence type="ECO:0000313" key="4">
    <source>
        <dbReference type="EMBL" id="KAF7302235.1"/>
    </source>
</evidence>
<comment type="caution">
    <text evidence="4">The sequence shown here is derived from an EMBL/GenBank/DDBJ whole genome shotgun (WGS) entry which is preliminary data.</text>
</comment>
<keyword evidence="5" id="KW-1185">Reference proteome</keyword>
<feature type="coiled-coil region" evidence="1">
    <location>
        <begin position="527"/>
        <end position="561"/>
    </location>
</feature>
<organism evidence="4 5">
    <name type="scientific">Mycena indigotica</name>
    <dbReference type="NCBI Taxonomy" id="2126181"/>
    <lineage>
        <taxon>Eukaryota</taxon>
        <taxon>Fungi</taxon>
        <taxon>Dikarya</taxon>
        <taxon>Basidiomycota</taxon>
        <taxon>Agaricomycotina</taxon>
        <taxon>Agaricomycetes</taxon>
        <taxon>Agaricomycetidae</taxon>
        <taxon>Agaricales</taxon>
        <taxon>Marasmiineae</taxon>
        <taxon>Mycenaceae</taxon>
        <taxon>Mycena</taxon>
    </lineage>
</organism>
<keyword evidence="1" id="KW-0175">Coiled coil</keyword>
<accession>A0A8H6SNR6</accession>
<dbReference type="InterPro" id="IPR008984">
    <property type="entry name" value="SMAD_FHA_dom_sf"/>
</dbReference>
<name>A0A8H6SNR6_9AGAR</name>
<reference evidence="4" key="1">
    <citation type="submission" date="2020-05" db="EMBL/GenBank/DDBJ databases">
        <title>Mycena genomes resolve the evolution of fungal bioluminescence.</title>
        <authorList>
            <person name="Tsai I.J."/>
        </authorList>
    </citation>
    <scope>NUCLEOTIDE SEQUENCE</scope>
    <source>
        <strain evidence="4">171206Taipei</strain>
    </source>
</reference>
<sequence length="756" mass="84236">MAPKLSGSGNDKEVVTITVPIEGKHSKFRVELIMVGAESQSKKIYKPKDSASVDLTQKLLANKQKVNPLHAKLVFDESKVSIIDLGSPEGTWVKSKKGSLLKDKAHALKNGDIIVFGAKQDVDAKEHPDVFKAEVKFLTKRPPPRIKRPSSVAEQTTTSPQQPTTSAPKLVKTQSQQPTLAPPDSKHKRTASLQNAPKPNMPAAPDKKPPPSVKPSVDLEQHVQIPWTSVYRLGYGIDALTGEFMPHPALKSFTPPTASRPGKTRISVRRLHWKDVVEDRDEFEVSAGGTVNVPVPVGASAKIASQLSENANSSTMLIEYKVEADFAPEYLPSNIQLKAGLEKLSDAEFRARFGDYYIAGVQKGYSCRMVVVCKVDEEGTTESHEKEVMALLDSYFKAGIKLADVSQRSKGFTFQSVLVDAEGCTIDTASVFAIGVDQAPQTLAKIIKNAPGVPRIAFLYHYSSVDSCPLSRRVEVQKAMFKKAQAMRNIYTYLQSCLLHPALQPFPSDNRKIRAVHKRFEEKRRTIIQLTQNDKRTAEDIESLEKELKALKEKADALITRYNFICQVTKMDKGIVAHPPTVVDGQSLYRWDCGKTGALQKLAELEAYNLICFERNYKAYELEWQSPMTDEPSALRQLFKGVIPRETLSFTAQNTTNPLPPSPLPKSKKLPKQDQDPGTFAFCLHNHKPILVLGWSVSCYWPDAKTAPTIEVDHPANYIFADQLRVSIDCSRATRWWCKVTFVVKSSYDFNVSDVW</sequence>
<evidence type="ECO:0000256" key="2">
    <source>
        <dbReference type="SAM" id="MobiDB-lite"/>
    </source>
</evidence>
<dbReference type="GeneID" id="59347107"/>
<feature type="compositionally biased region" description="Low complexity" evidence="2">
    <location>
        <begin position="195"/>
        <end position="204"/>
    </location>
</feature>
<evidence type="ECO:0000259" key="3">
    <source>
        <dbReference type="PROSITE" id="PS50006"/>
    </source>
</evidence>
<dbReference type="Proteomes" id="UP000636479">
    <property type="component" value="Unassembled WGS sequence"/>
</dbReference>
<dbReference type="SUPFAM" id="SSF49879">
    <property type="entry name" value="SMAD/FHA domain"/>
    <property type="match status" value="1"/>
</dbReference>
<feature type="compositionally biased region" description="Basic residues" evidence="2">
    <location>
        <begin position="138"/>
        <end position="148"/>
    </location>
</feature>
<protein>
    <submittedName>
        <fullName evidence="4">FHA domain-containing protein</fullName>
    </submittedName>
</protein>
<feature type="domain" description="FHA" evidence="3">
    <location>
        <begin position="33"/>
        <end position="98"/>
    </location>
</feature>
<dbReference type="Gene3D" id="2.60.200.20">
    <property type="match status" value="1"/>
</dbReference>
<proteinExistence type="predicted"/>
<evidence type="ECO:0000313" key="5">
    <source>
        <dbReference type="Proteomes" id="UP000636479"/>
    </source>
</evidence>
<feature type="region of interest" description="Disordered" evidence="2">
    <location>
        <begin position="135"/>
        <end position="218"/>
    </location>
</feature>
<dbReference type="Pfam" id="PF00498">
    <property type="entry name" value="FHA"/>
    <property type="match status" value="1"/>
</dbReference>
<evidence type="ECO:0000256" key="1">
    <source>
        <dbReference type="SAM" id="Coils"/>
    </source>
</evidence>
<dbReference type="RefSeq" id="XP_037220235.1">
    <property type="nucleotide sequence ID" value="XM_037364591.1"/>
</dbReference>
<dbReference type="OrthoDB" id="3003433at2759"/>